<name>A0A9P3GCS8_9APHY</name>
<organism evidence="2 3">
    <name type="scientific">Phanerochaete sordida</name>
    <dbReference type="NCBI Taxonomy" id="48140"/>
    <lineage>
        <taxon>Eukaryota</taxon>
        <taxon>Fungi</taxon>
        <taxon>Dikarya</taxon>
        <taxon>Basidiomycota</taxon>
        <taxon>Agaricomycotina</taxon>
        <taxon>Agaricomycetes</taxon>
        <taxon>Polyporales</taxon>
        <taxon>Phanerochaetaceae</taxon>
        <taxon>Phanerochaete</taxon>
    </lineage>
</organism>
<proteinExistence type="predicted"/>
<comment type="caution">
    <text evidence="2">The sequence shown here is derived from an EMBL/GenBank/DDBJ whole genome shotgun (WGS) entry which is preliminary data.</text>
</comment>
<dbReference type="Proteomes" id="UP000703269">
    <property type="component" value="Unassembled WGS sequence"/>
</dbReference>
<accession>A0A9P3GCS8</accession>
<dbReference type="AlphaFoldDB" id="A0A9P3GCS8"/>
<protein>
    <submittedName>
        <fullName evidence="2">Uncharacterized protein</fullName>
    </submittedName>
</protein>
<reference evidence="2 3" key="1">
    <citation type="submission" date="2021-08" db="EMBL/GenBank/DDBJ databases">
        <title>Draft Genome Sequence of Phanerochaete sordida strain YK-624.</title>
        <authorList>
            <person name="Mori T."/>
            <person name="Dohra H."/>
            <person name="Suzuki T."/>
            <person name="Kawagishi H."/>
            <person name="Hirai H."/>
        </authorList>
    </citation>
    <scope>NUCLEOTIDE SEQUENCE [LARGE SCALE GENOMIC DNA]</scope>
    <source>
        <strain evidence="2 3">YK-624</strain>
    </source>
</reference>
<gene>
    <name evidence="2" type="ORF">PsYK624_084210</name>
</gene>
<evidence type="ECO:0000313" key="2">
    <source>
        <dbReference type="EMBL" id="GJE92267.1"/>
    </source>
</evidence>
<keyword evidence="3" id="KW-1185">Reference proteome</keyword>
<dbReference type="EMBL" id="BPQB01000025">
    <property type="protein sequence ID" value="GJE92267.1"/>
    <property type="molecule type" value="Genomic_DNA"/>
</dbReference>
<evidence type="ECO:0000313" key="3">
    <source>
        <dbReference type="Proteomes" id="UP000703269"/>
    </source>
</evidence>
<evidence type="ECO:0000256" key="1">
    <source>
        <dbReference type="SAM" id="MobiDB-lite"/>
    </source>
</evidence>
<feature type="region of interest" description="Disordered" evidence="1">
    <location>
        <begin position="1"/>
        <end position="21"/>
    </location>
</feature>
<sequence length="79" mass="9040">MLEKLNRELATSQAEQRNKVGRDQKPVCICGLLRPGARSTIPSKLRIYTIPSELHRHADDRLTDKATLRDRCVHLMTCI</sequence>